<dbReference type="GO" id="GO:0005634">
    <property type="term" value="C:nucleus"/>
    <property type="evidence" value="ECO:0007669"/>
    <property type="project" value="TreeGrafter"/>
</dbReference>
<evidence type="ECO:0000256" key="2">
    <source>
        <dbReference type="PROSITE-ProRule" id="PRU00176"/>
    </source>
</evidence>
<evidence type="ECO:0000256" key="3">
    <source>
        <dbReference type="SAM" id="MobiDB-lite"/>
    </source>
</evidence>
<organism evidence="5 6">
    <name type="scientific">Coemansia reversa (strain ATCC 12441 / NRRL 1564)</name>
    <dbReference type="NCBI Taxonomy" id="763665"/>
    <lineage>
        <taxon>Eukaryota</taxon>
        <taxon>Fungi</taxon>
        <taxon>Fungi incertae sedis</taxon>
        <taxon>Zoopagomycota</taxon>
        <taxon>Kickxellomycotina</taxon>
        <taxon>Kickxellomycetes</taxon>
        <taxon>Kickxellales</taxon>
        <taxon>Kickxellaceae</taxon>
        <taxon>Coemansia</taxon>
    </lineage>
</organism>
<evidence type="ECO:0000313" key="5">
    <source>
        <dbReference type="EMBL" id="PIA17945.1"/>
    </source>
</evidence>
<dbReference type="EMBL" id="KZ303492">
    <property type="protein sequence ID" value="PIA17945.1"/>
    <property type="molecule type" value="Genomic_DNA"/>
</dbReference>
<dbReference type="Pfam" id="PF00076">
    <property type="entry name" value="RRM_1"/>
    <property type="match status" value="1"/>
</dbReference>
<accession>A0A2G5BG01</accession>
<reference evidence="5 6" key="1">
    <citation type="journal article" date="2015" name="Genome Biol. Evol.">
        <title>Phylogenomic analyses indicate that early fungi evolved digesting cell walls of algal ancestors of land plants.</title>
        <authorList>
            <person name="Chang Y."/>
            <person name="Wang S."/>
            <person name="Sekimoto S."/>
            <person name="Aerts A.L."/>
            <person name="Choi C."/>
            <person name="Clum A."/>
            <person name="LaButti K.M."/>
            <person name="Lindquist E.A."/>
            <person name="Yee Ngan C."/>
            <person name="Ohm R.A."/>
            <person name="Salamov A.A."/>
            <person name="Grigoriev I.V."/>
            <person name="Spatafora J.W."/>
            <person name="Berbee M.L."/>
        </authorList>
    </citation>
    <scope>NUCLEOTIDE SEQUENCE [LARGE SCALE GENOMIC DNA]</scope>
    <source>
        <strain evidence="5 6">NRRL 1564</strain>
    </source>
</reference>
<evidence type="ECO:0000313" key="6">
    <source>
        <dbReference type="Proteomes" id="UP000242474"/>
    </source>
</evidence>
<dbReference type="OrthoDB" id="1049195at2759"/>
<dbReference type="PANTHER" id="PTHR19965">
    <property type="entry name" value="RNA AND EXPORT FACTOR BINDING PROTEIN"/>
    <property type="match status" value="1"/>
</dbReference>
<dbReference type="GO" id="GO:0006406">
    <property type="term" value="P:mRNA export from nucleus"/>
    <property type="evidence" value="ECO:0007669"/>
    <property type="project" value="TreeGrafter"/>
</dbReference>
<feature type="compositionally biased region" description="Basic and acidic residues" evidence="3">
    <location>
        <begin position="126"/>
        <end position="137"/>
    </location>
</feature>
<gene>
    <name evidence="5" type="ORF">COEREDRAFT_27188</name>
</gene>
<dbReference type="InterPro" id="IPR025715">
    <property type="entry name" value="FoP_C"/>
</dbReference>
<feature type="domain" description="RRM" evidence="4">
    <location>
        <begin position="3"/>
        <end position="80"/>
    </location>
</feature>
<dbReference type="PANTHER" id="PTHR19965:SF35">
    <property type="entry name" value="RNA ANNEALING PROTEIN YRA1"/>
    <property type="match status" value="1"/>
</dbReference>
<dbReference type="SMART" id="SM00360">
    <property type="entry name" value="RRM"/>
    <property type="match status" value="1"/>
</dbReference>
<dbReference type="Gene3D" id="3.30.70.330">
    <property type="match status" value="1"/>
</dbReference>
<dbReference type="Proteomes" id="UP000242474">
    <property type="component" value="Unassembled WGS sequence"/>
</dbReference>
<dbReference type="PROSITE" id="PS50102">
    <property type="entry name" value="RRM"/>
    <property type="match status" value="1"/>
</dbReference>
<dbReference type="InterPro" id="IPR035979">
    <property type="entry name" value="RBD_domain_sf"/>
</dbReference>
<dbReference type="InterPro" id="IPR012677">
    <property type="entry name" value="Nucleotide-bd_a/b_plait_sf"/>
</dbReference>
<dbReference type="GO" id="GO:0003729">
    <property type="term" value="F:mRNA binding"/>
    <property type="evidence" value="ECO:0007669"/>
    <property type="project" value="TreeGrafter"/>
</dbReference>
<feature type="compositionally biased region" description="Polar residues" evidence="3">
    <location>
        <begin position="98"/>
        <end position="107"/>
    </location>
</feature>
<protein>
    <submittedName>
        <fullName evidence="5">RNA-binding domain-containing protein</fullName>
    </submittedName>
</protein>
<dbReference type="STRING" id="763665.A0A2G5BG01"/>
<sequence length="148" mass="15740">SGNKILIGNLDYGVTEGDLRALFGQIGHVSRATLNHDRNGRSNGTGEVVFKDPSHASMAVKKYHNVELDNRKMKIEMFAQPMQTTPAPSGGNAGRKSGGSNSNTNAQGSKGGRRRGGGRRGGSSSHSDKRPAPTKEELDADLDTYMEG</sequence>
<dbReference type="Pfam" id="PF13865">
    <property type="entry name" value="FoP_duplication"/>
    <property type="match status" value="1"/>
</dbReference>
<dbReference type="SUPFAM" id="SSF54928">
    <property type="entry name" value="RNA-binding domain, RBD"/>
    <property type="match status" value="1"/>
</dbReference>
<evidence type="ECO:0000256" key="1">
    <source>
        <dbReference type="ARBA" id="ARBA00022884"/>
    </source>
</evidence>
<dbReference type="SMART" id="SM01218">
    <property type="entry name" value="FoP_duplication"/>
    <property type="match status" value="1"/>
</dbReference>
<dbReference type="InterPro" id="IPR051229">
    <property type="entry name" value="ALYREF_mRNA_export"/>
</dbReference>
<keyword evidence="6" id="KW-1185">Reference proteome</keyword>
<dbReference type="CDD" id="cd12418">
    <property type="entry name" value="RRM_Aly_REF_like"/>
    <property type="match status" value="1"/>
</dbReference>
<evidence type="ECO:0000259" key="4">
    <source>
        <dbReference type="PROSITE" id="PS50102"/>
    </source>
</evidence>
<dbReference type="AlphaFoldDB" id="A0A2G5BG01"/>
<keyword evidence="1 2" id="KW-0694">RNA-binding</keyword>
<proteinExistence type="predicted"/>
<feature type="region of interest" description="Disordered" evidence="3">
    <location>
        <begin position="76"/>
        <end position="148"/>
    </location>
</feature>
<feature type="non-terminal residue" evidence="5">
    <location>
        <position position="1"/>
    </location>
</feature>
<feature type="compositionally biased region" description="Acidic residues" evidence="3">
    <location>
        <begin position="138"/>
        <end position="148"/>
    </location>
</feature>
<dbReference type="InterPro" id="IPR000504">
    <property type="entry name" value="RRM_dom"/>
</dbReference>
<name>A0A2G5BG01_COERN</name>
<feature type="non-terminal residue" evidence="5">
    <location>
        <position position="148"/>
    </location>
</feature>